<dbReference type="EMBL" id="BNBE01000001">
    <property type="protein sequence ID" value="GHF76970.1"/>
    <property type="molecule type" value="Genomic_DNA"/>
</dbReference>
<name>A0A919BA58_STRFL</name>
<sequence>MTSLALVDEEAAAYYTGRPRVTIRRWAHEGRIRRYGKGRGRVRYNVFELNPAHRDEDTGEVLEAGGPPPLPSRSDAA</sequence>
<dbReference type="RefSeq" id="WP_190040400.1">
    <property type="nucleotide sequence ID" value="NZ_BNBE01000001.1"/>
</dbReference>
<keyword evidence="3" id="KW-1185">Reference proteome</keyword>
<evidence type="ECO:0000313" key="3">
    <source>
        <dbReference type="Proteomes" id="UP000632849"/>
    </source>
</evidence>
<feature type="region of interest" description="Disordered" evidence="1">
    <location>
        <begin position="53"/>
        <end position="77"/>
    </location>
</feature>
<proteinExistence type="predicted"/>
<organism evidence="2 3">
    <name type="scientific">Streptomyces filamentosus</name>
    <name type="common">Streptomyces roseosporus</name>
    <dbReference type="NCBI Taxonomy" id="67294"/>
    <lineage>
        <taxon>Bacteria</taxon>
        <taxon>Bacillati</taxon>
        <taxon>Actinomycetota</taxon>
        <taxon>Actinomycetes</taxon>
        <taxon>Kitasatosporales</taxon>
        <taxon>Streptomycetaceae</taxon>
        <taxon>Streptomyces</taxon>
    </lineage>
</organism>
<evidence type="ECO:0000256" key="1">
    <source>
        <dbReference type="SAM" id="MobiDB-lite"/>
    </source>
</evidence>
<reference evidence="2" key="2">
    <citation type="submission" date="2020-09" db="EMBL/GenBank/DDBJ databases">
        <authorList>
            <person name="Sun Q."/>
            <person name="Ohkuma M."/>
        </authorList>
    </citation>
    <scope>NUCLEOTIDE SEQUENCE</scope>
    <source>
        <strain evidence="2">JCM 4122</strain>
    </source>
</reference>
<evidence type="ECO:0000313" key="2">
    <source>
        <dbReference type="EMBL" id="GHF76970.1"/>
    </source>
</evidence>
<dbReference type="AlphaFoldDB" id="A0A919BA58"/>
<comment type="caution">
    <text evidence="2">The sequence shown here is derived from an EMBL/GenBank/DDBJ whole genome shotgun (WGS) entry which is preliminary data.</text>
</comment>
<gene>
    <name evidence="2" type="ORF">GCM10017667_00270</name>
</gene>
<dbReference type="Proteomes" id="UP000632849">
    <property type="component" value="Unassembled WGS sequence"/>
</dbReference>
<accession>A0A919BA58</accession>
<evidence type="ECO:0008006" key="4">
    <source>
        <dbReference type="Google" id="ProtNLM"/>
    </source>
</evidence>
<protein>
    <recommendedName>
        <fullName evidence="4">Helix-turn-helix domain-containing protein</fullName>
    </recommendedName>
</protein>
<reference evidence="2" key="1">
    <citation type="journal article" date="2014" name="Int. J. Syst. Evol. Microbiol.">
        <title>Complete genome sequence of Corynebacterium casei LMG S-19264T (=DSM 44701T), isolated from a smear-ripened cheese.</title>
        <authorList>
            <consortium name="US DOE Joint Genome Institute (JGI-PGF)"/>
            <person name="Walter F."/>
            <person name="Albersmeier A."/>
            <person name="Kalinowski J."/>
            <person name="Ruckert C."/>
        </authorList>
    </citation>
    <scope>NUCLEOTIDE SEQUENCE</scope>
    <source>
        <strain evidence="2">JCM 4122</strain>
    </source>
</reference>